<keyword evidence="1" id="KW-0732">Signal</keyword>
<name>A0A8S1JB18_9CHLO</name>
<dbReference type="Proteomes" id="UP000708148">
    <property type="component" value="Unassembled WGS sequence"/>
</dbReference>
<evidence type="ECO:0000259" key="2">
    <source>
        <dbReference type="Pfam" id="PF12740"/>
    </source>
</evidence>
<dbReference type="OrthoDB" id="2363873at2759"/>
<protein>
    <recommendedName>
        <fullName evidence="2">PET hydrolase/cutinase-like domain-containing protein</fullName>
    </recommendedName>
</protein>
<dbReference type="PANTHER" id="PTHR33428">
    <property type="entry name" value="CHLOROPHYLLASE-2, CHLOROPLASTIC"/>
    <property type="match status" value="1"/>
</dbReference>
<gene>
    <name evidence="3" type="ORF">OSTQU699_LOCUS8659</name>
</gene>
<dbReference type="SUPFAM" id="SSF53474">
    <property type="entry name" value="alpha/beta-Hydrolases"/>
    <property type="match status" value="1"/>
</dbReference>
<dbReference type="InterPro" id="IPR041127">
    <property type="entry name" value="PET_hydrolase/cutinase-like"/>
</dbReference>
<evidence type="ECO:0000256" key="1">
    <source>
        <dbReference type="SAM" id="SignalP"/>
    </source>
</evidence>
<organism evidence="3 4">
    <name type="scientific">Ostreobium quekettii</name>
    <dbReference type="NCBI Taxonomy" id="121088"/>
    <lineage>
        <taxon>Eukaryota</taxon>
        <taxon>Viridiplantae</taxon>
        <taxon>Chlorophyta</taxon>
        <taxon>core chlorophytes</taxon>
        <taxon>Ulvophyceae</taxon>
        <taxon>TCBD clade</taxon>
        <taxon>Bryopsidales</taxon>
        <taxon>Ostreobineae</taxon>
        <taxon>Ostreobiaceae</taxon>
        <taxon>Ostreobium</taxon>
    </lineage>
</organism>
<dbReference type="EMBL" id="CAJHUC010002150">
    <property type="protein sequence ID" value="CAD7703302.1"/>
    <property type="molecule type" value="Genomic_DNA"/>
</dbReference>
<feature type="chain" id="PRO_5035819380" description="PET hydrolase/cutinase-like domain-containing protein" evidence="1">
    <location>
        <begin position="22"/>
        <end position="496"/>
    </location>
</feature>
<dbReference type="PANTHER" id="PTHR33428:SF14">
    <property type="entry name" value="CARBOXYLESTERASE TYPE B DOMAIN-CONTAINING PROTEIN"/>
    <property type="match status" value="1"/>
</dbReference>
<evidence type="ECO:0000313" key="3">
    <source>
        <dbReference type="EMBL" id="CAD7703302.1"/>
    </source>
</evidence>
<dbReference type="Gene3D" id="3.40.50.1820">
    <property type="entry name" value="alpha/beta hydrolase"/>
    <property type="match status" value="1"/>
</dbReference>
<dbReference type="AlphaFoldDB" id="A0A8S1JB18"/>
<comment type="caution">
    <text evidence="3">The sequence shown here is derived from an EMBL/GenBank/DDBJ whole genome shotgun (WGS) entry which is preliminary data.</text>
</comment>
<sequence length="496" mass="54208">MVRRGAVAAALLLFVLCQTQAEPEFTQDINAGQRTLLQKDEYDFSKAKSLLKKQLKGKPFKNVVETTHLDECVAYFDEVWPEECAPDNLAKADLDACCRAGRFFVDEGNCLCELQVARGLLEGDASQGFASLAGFCGITFPIPDDLEQFIDNPATLDQCQPYAASSINGVLNPEFLGLSEEEVENTPLEDLPTFMDLYEPPPAGPFKVNYRIVEVQRPKPSIIQNSKSTETSFKALVVFPVDEAPIEATPEGAKRNDEQAISSKGPFPVLAFSPGFEVSPKNHFRTFHQLASHGVVVISQYSTAELILKFDEALLRAWVDDIVYGLQHMVAQNSEPGSFAEGRVDVDRLAVGGHSMGGALSMLATVLAKEENSLQVQVSMHVSPSCKLRGGLCDLATEGASRLAGVDVLFIAGDMDGVEPREYAEFFQSQLPEGTESELVVLEGATHCLWEDDPAKWRGVLECGKGEKSPFEAIKEMQDAMLGFLQDKGYVTGYEG</sequence>
<reference evidence="3" key="1">
    <citation type="submission" date="2020-12" db="EMBL/GenBank/DDBJ databases">
        <authorList>
            <person name="Iha C."/>
        </authorList>
    </citation>
    <scope>NUCLEOTIDE SEQUENCE</scope>
</reference>
<dbReference type="InterPro" id="IPR029058">
    <property type="entry name" value="AB_hydrolase_fold"/>
</dbReference>
<feature type="domain" description="PET hydrolase/cutinase-like" evidence="2">
    <location>
        <begin position="265"/>
        <end position="447"/>
    </location>
</feature>
<proteinExistence type="predicted"/>
<evidence type="ECO:0000313" key="4">
    <source>
        <dbReference type="Proteomes" id="UP000708148"/>
    </source>
</evidence>
<feature type="signal peptide" evidence="1">
    <location>
        <begin position="1"/>
        <end position="21"/>
    </location>
</feature>
<accession>A0A8S1JB18</accession>
<keyword evidence="4" id="KW-1185">Reference proteome</keyword>
<dbReference type="Pfam" id="PF12740">
    <property type="entry name" value="PETase"/>
    <property type="match status" value="1"/>
</dbReference>